<dbReference type="Pfam" id="PF12833">
    <property type="entry name" value="HTH_18"/>
    <property type="match status" value="1"/>
</dbReference>
<dbReference type="InterPro" id="IPR035418">
    <property type="entry name" value="AraC-bd_2"/>
</dbReference>
<evidence type="ECO:0000256" key="4">
    <source>
        <dbReference type="SAM" id="MobiDB-lite"/>
    </source>
</evidence>
<keyword evidence="3" id="KW-0804">Transcription</keyword>
<dbReference type="Proteomes" id="UP000295560">
    <property type="component" value="Unassembled WGS sequence"/>
</dbReference>
<dbReference type="GO" id="GO:0043565">
    <property type="term" value="F:sequence-specific DNA binding"/>
    <property type="evidence" value="ECO:0007669"/>
    <property type="project" value="InterPro"/>
</dbReference>
<protein>
    <submittedName>
        <fullName evidence="6">AraC-like DNA-binding protein</fullName>
    </submittedName>
</protein>
<dbReference type="SUPFAM" id="SSF46689">
    <property type="entry name" value="Homeodomain-like"/>
    <property type="match status" value="2"/>
</dbReference>
<dbReference type="InterPro" id="IPR018060">
    <property type="entry name" value="HTH_AraC"/>
</dbReference>
<sequence length="327" mass="35538">MEREATPPAGFDVRSRDPEEANHELRTAYVDFTVSPSGTTEDFEFVHSGLTAPEFALARVRYSMSVHVGALGTNPSLIVLERTRGRLTAGAGRDSVVAEEGAPVLMPTHREGWWVDMDDLDEELVTVARPALDRVATAVGIAPDKLTFSGMTPVSAAAAQYWMGVVHHVRDDVMANDVAAASPLVQASTARLLATAAVTTFDNSALRLLADSASPPGWSRPAALRRALTFIDEHAAEDIGVEDIAAAARIGVRGLQVAFRKERGSTPLEELRRVRMERARRELLDADPTRGGSVAEIAARWGFTNPGRFAVQYRHAYGCQPRDTLRR</sequence>
<dbReference type="Gene3D" id="1.10.10.60">
    <property type="entry name" value="Homeodomain-like"/>
    <property type="match status" value="1"/>
</dbReference>
<feature type="domain" description="HTH araC/xylS-type" evidence="5">
    <location>
        <begin position="225"/>
        <end position="327"/>
    </location>
</feature>
<evidence type="ECO:0000313" key="7">
    <source>
        <dbReference type="Proteomes" id="UP000295560"/>
    </source>
</evidence>
<proteinExistence type="predicted"/>
<name>A0A4R1HSB0_PSEEN</name>
<evidence type="ECO:0000259" key="5">
    <source>
        <dbReference type="PROSITE" id="PS01124"/>
    </source>
</evidence>
<gene>
    <name evidence="6" type="ORF">EV378_4217</name>
</gene>
<dbReference type="RefSeq" id="WP_243653682.1">
    <property type="nucleotide sequence ID" value="NZ_SMFZ01000002.1"/>
</dbReference>
<dbReference type="SMART" id="SM00342">
    <property type="entry name" value="HTH_ARAC"/>
    <property type="match status" value="1"/>
</dbReference>
<evidence type="ECO:0000313" key="6">
    <source>
        <dbReference type="EMBL" id="TCK20262.1"/>
    </source>
</evidence>
<dbReference type="PROSITE" id="PS01124">
    <property type="entry name" value="HTH_ARAC_FAMILY_2"/>
    <property type="match status" value="1"/>
</dbReference>
<evidence type="ECO:0000256" key="3">
    <source>
        <dbReference type="ARBA" id="ARBA00023163"/>
    </source>
</evidence>
<dbReference type="EMBL" id="SMFZ01000002">
    <property type="protein sequence ID" value="TCK20262.1"/>
    <property type="molecule type" value="Genomic_DNA"/>
</dbReference>
<comment type="caution">
    <text evidence="6">The sequence shown here is derived from an EMBL/GenBank/DDBJ whole genome shotgun (WGS) entry which is preliminary data.</text>
</comment>
<accession>A0A4R1HSB0</accession>
<evidence type="ECO:0000256" key="1">
    <source>
        <dbReference type="ARBA" id="ARBA00023015"/>
    </source>
</evidence>
<organism evidence="6 7">
    <name type="scientific">Pseudonocardia endophytica</name>
    <dbReference type="NCBI Taxonomy" id="401976"/>
    <lineage>
        <taxon>Bacteria</taxon>
        <taxon>Bacillati</taxon>
        <taxon>Actinomycetota</taxon>
        <taxon>Actinomycetes</taxon>
        <taxon>Pseudonocardiales</taxon>
        <taxon>Pseudonocardiaceae</taxon>
        <taxon>Pseudonocardia</taxon>
    </lineage>
</organism>
<dbReference type="PANTHER" id="PTHR46796:SF12">
    <property type="entry name" value="HTH-TYPE DNA-BINDING TRANSCRIPTIONAL ACTIVATOR EUTR"/>
    <property type="match status" value="1"/>
</dbReference>
<keyword evidence="1" id="KW-0805">Transcription regulation</keyword>
<dbReference type="Pfam" id="PF14525">
    <property type="entry name" value="AraC_binding_2"/>
    <property type="match status" value="1"/>
</dbReference>
<dbReference type="InterPro" id="IPR009057">
    <property type="entry name" value="Homeodomain-like_sf"/>
</dbReference>
<evidence type="ECO:0000256" key="2">
    <source>
        <dbReference type="ARBA" id="ARBA00023125"/>
    </source>
</evidence>
<dbReference type="InterPro" id="IPR050204">
    <property type="entry name" value="AraC_XylS_family_regulators"/>
</dbReference>
<dbReference type="AlphaFoldDB" id="A0A4R1HSB0"/>
<dbReference type="GO" id="GO:0003700">
    <property type="term" value="F:DNA-binding transcription factor activity"/>
    <property type="evidence" value="ECO:0007669"/>
    <property type="project" value="InterPro"/>
</dbReference>
<feature type="region of interest" description="Disordered" evidence="4">
    <location>
        <begin position="1"/>
        <end position="20"/>
    </location>
</feature>
<keyword evidence="7" id="KW-1185">Reference proteome</keyword>
<dbReference type="PANTHER" id="PTHR46796">
    <property type="entry name" value="HTH-TYPE TRANSCRIPTIONAL ACTIVATOR RHAS-RELATED"/>
    <property type="match status" value="1"/>
</dbReference>
<keyword evidence="2 6" id="KW-0238">DNA-binding</keyword>
<reference evidence="6 7" key="1">
    <citation type="submission" date="2019-03" db="EMBL/GenBank/DDBJ databases">
        <title>Sequencing the genomes of 1000 actinobacteria strains.</title>
        <authorList>
            <person name="Klenk H.-P."/>
        </authorList>
    </citation>
    <scope>NUCLEOTIDE SEQUENCE [LARGE SCALE GENOMIC DNA]</scope>
    <source>
        <strain evidence="6 7">DSM 44969</strain>
    </source>
</reference>